<dbReference type="EMBL" id="DTHJ01000041">
    <property type="protein sequence ID" value="HHS62317.1"/>
    <property type="molecule type" value="Genomic_DNA"/>
</dbReference>
<dbReference type="CDD" id="cd02214">
    <property type="entry name" value="cupin_MJ1618"/>
    <property type="match status" value="1"/>
</dbReference>
<dbReference type="PANTHER" id="PTHR36114:SF1">
    <property type="entry name" value="16.7 KDA PROTEIN IN WHIE LOCUS"/>
    <property type="match status" value="1"/>
</dbReference>
<reference evidence="2" key="1">
    <citation type="journal article" date="2020" name="mSystems">
        <title>Genome- and Community-Level Interaction Insights into Carbon Utilization and Element Cycling Functions of Hydrothermarchaeota in Hydrothermal Sediment.</title>
        <authorList>
            <person name="Zhou Z."/>
            <person name="Liu Y."/>
            <person name="Xu W."/>
            <person name="Pan J."/>
            <person name="Luo Z.H."/>
            <person name="Li M."/>
        </authorList>
    </citation>
    <scope>NUCLEOTIDE SEQUENCE [LARGE SCALE GENOMIC DNA]</scope>
    <source>
        <strain evidence="2">SpSt-783</strain>
    </source>
</reference>
<feature type="domain" description="Cupin type-2" evidence="1">
    <location>
        <begin position="41"/>
        <end position="107"/>
    </location>
</feature>
<dbReference type="InterPro" id="IPR013096">
    <property type="entry name" value="Cupin_2"/>
</dbReference>
<protein>
    <submittedName>
        <fullName evidence="2">Cupin domain-containing protein</fullName>
    </submittedName>
</protein>
<dbReference type="Pfam" id="PF07883">
    <property type="entry name" value="Cupin_2"/>
    <property type="match status" value="1"/>
</dbReference>
<dbReference type="SUPFAM" id="SSF51182">
    <property type="entry name" value="RmlC-like cupins"/>
    <property type="match status" value="1"/>
</dbReference>
<name>A0A7C6AEQ4_UNCW3</name>
<gene>
    <name evidence="2" type="ORF">ENV70_01700</name>
</gene>
<dbReference type="InterPro" id="IPR014710">
    <property type="entry name" value="RmlC-like_jellyroll"/>
</dbReference>
<organism evidence="2">
    <name type="scientific">candidate division WOR-3 bacterium</name>
    <dbReference type="NCBI Taxonomy" id="2052148"/>
    <lineage>
        <taxon>Bacteria</taxon>
        <taxon>Bacteria division WOR-3</taxon>
    </lineage>
</organism>
<dbReference type="InterPro" id="IPR052044">
    <property type="entry name" value="PKS_Associated_Protein"/>
</dbReference>
<evidence type="ECO:0000259" key="1">
    <source>
        <dbReference type="Pfam" id="PF07883"/>
    </source>
</evidence>
<proteinExistence type="predicted"/>
<dbReference type="PANTHER" id="PTHR36114">
    <property type="entry name" value="16.7 KDA PROTEIN IN WHIE LOCUS"/>
    <property type="match status" value="1"/>
</dbReference>
<dbReference type="Gene3D" id="2.60.120.10">
    <property type="entry name" value="Jelly Rolls"/>
    <property type="match status" value="1"/>
</dbReference>
<dbReference type="InterPro" id="IPR011051">
    <property type="entry name" value="RmlC_Cupin_sf"/>
</dbReference>
<comment type="caution">
    <text evidence="2">The sequence shown here is derived from an EMBL/GenBank/DDBJ whole genome shotgun (WGS) entry which is preliminary data.</text>
</comment>
<accession>A0A7C6AEQ4</accession>
<sequence length="121" mass="14005">MKIKRLKDCKQFIAGDNSILREILNPHKESLELNYSLACAKVKPGKMTLKHRLKYSEVYFILKGKGIMYIDKEKKIVNPSDTVYIPPGSIQCIKNIGREDLEFLCIVEPAWVLECEEVFKE</sequence>
<evidence type="ECO:0000313" key="2">
    <source>
        <dbReference type="EMBL" id="HHS62317.1"/>
    </source>
</evidence>
<dbReference type="AlphaFoldDB" id="A0A7C6AEQ4"/>